<dbReference type="AlphaFoldDB" id="G3F957"/>
<feature type="non-terminal residue" evidence="1">
    <location>
        <position position="1"/>
    </location>
</feature>
<feature type="non-terminal residue" evidence="1">
    <location>
        <position position="277"/>
    </location>
</feature>
<sequence length="277" mass="31843">SRFPVMDGPPVLRCLAHGQKQRFERRIVVGENTPVAGELAHDHVQRFDGIGGVDHLADLRHELQERDDVVPVAPPQADHRTVFVAPLRVQRLQFRRRFFRRGRLIDALERSHNRLAVACVDVAQAGPHQMHNAQLRERLRKHRLHRFGQALQAIHAGDVDVAHAAMTQFGQHRQPVLGALVFSQPQAKHFLLPAQVDPQHHVRGLVDDLLVVLHLHHDAVQPHDRIDRLQRPRLPCPRLLQHRVGHLCDQPMRYLHPIHVHQRRLDVARGHAARVQR</sequence>
<proteinExistence type="predicted"/>
<name>G3F957_XANOO</name>
<accession>G3F957</accession>
<evidence type="ECO:0000313" key="1">
    <source>
        <dbReference type="EMBL" id="AEO20244.1"/>
    </source>
</evidence>
<protein>
    <submittedName>
        <fullName evidence="1">Transposase</fullName>
    </submittedName>
</protein>
<gene>
    <name evidence="1" type="primary">tnpX1</name>
</gene>
<organism evidence="1">
    <name type="scientific">Xanthomonas oryzae pv. oryzae</name>
    <dbReference type="NCBI Taxonomy" id="64187"/>
    <lineage>
        <taxon>Bacteria</taxon>
        <taxon>Pseudomonadati</taxon>
        <taxon>Pseudomonadota</taxon>
        <taxon>Gammaproteobacteria</taxon>
        <taxon>Lysobacterales</taxon>
        <taxon>Lysobacteraceae</taxon>
        <taxon>Xanthomonas</taxon>
    </lineage>
</organism>
<dbReference type="EMBL" id="JF501026">
    <property type="protein sequence ID" value="AEO20244.1"/>
    <property type="molecule type" value="Genomic_DNA"/>
</dbReference>
<reference evidence="1" key="1">
    <citation type="submission" date="2011-03" db="EMBL/GenBank/DDBJ databases">
        <title>Molecular Characterization of Xanthomonas oryzae pv. oryzae in Peninsular Malaysia.</title>
        <authorList>
            <person name="Keshavarz K."/>
            <person name="Sijam K."/>
            <person name="Zainal Abidin M.A."/>
            <person name="Habibudin H."/>
        </authorList>
    </citation>
    <scope>NUCLEOTIDE SEQUENCE</scope>
    <source>
        <strain evidence="1">PXO9</strain>
    </source>
</reference>